<proteinExistence type="inferred from homology"/>
<dbReference type="GO" id="GO:0016020">
    <property type="term" value="C:membrane"/>
    <property type="evidence" value="ECO:0007669"/>
    <property type="project" value="InterPro"/>
</dbReference>
<comment type="caution">
    <text evidence="6">The sequence shown here is derived from an EMBL/GenBank/DDBJ whole genome shotgun (WGS) entry which is preliminary data.</text>
</comment>
<dbReference type="InterPro" id="IPR050507">
    <property type="entry name" value="PDGF/VEGF_growth_factor"/>
</dbReference>
<dbReference type="InterPro" id="IPR029034">
    <property type="entry name" value="Cystine-knot_cytokine"/>
</dbReference>
<dbReference type="PANTHER" id="PTHR12025:SF14">
    <property type="entry name" value="SNAKE VENOM VASCULAR ENDOTHELIAL GROWTH FACTOR TOXIN VR-1'-LIKE ISOFORM X1-RELATED"/>
    <property type="match status" value="1"/>
</dbReference>
<dbReference type="GO" id="GO:0001666">
    <property type="term" value="P:response to hypoxia"/>
    <property type="evidence" value="ECO:0007669"/>
    <property type="project" value="TreeGrafter"/>
</dbReference>
<dbReference type="Pfam" id="PF00341">
    <property type="entry name" value="PDGF"/>
    <property type="match status" value="1"/>
</dbReference>
<dbReference type="Gene3D" id="2.10.160.10">
    <property type="entry name" value="Vascular endothelial growth factor, heparin-binding domain"/>
    <property type="match status" value="1"/>
</dbReference>
<dbReference type="GO" id="GO:0050930">
    <property type="term" value="P:induction of positive chemotaxis"/>
    <property type="evidence" value="ECO:0007669"/>
    <property type="project" value="TreeGrafter"/>
</dbReference>
<dbReference type="GO" id="GO:0005172">
    <property type="term" value="F:vascular endothelial growth factor receptor binding"/>
    <property type="evidence" value="ECO:0007669"/>
    <property type="project" value="TreeGrafter"/>
</dbReference>
<gene>
    <name evidence="6" type="ORF">JRQ81_009406</name>
</gene>
<dbReference type="GO" id="GO:0002040">
    <property type="term" value="P:sprouting angiogenesis"/>
    <property type="evidence" value="ECO:0007669"/>
    <property type="project" value="TreeGrafter"/>
</dbReference>
<organism evidence="6 7">
    <name type="scientific">Phrynocephalus forsythii</name>
    <dbReference type="NCBI Taxonomy" id="171643"/>
    <lineage>
        <taxon>Eukaryota</taxon>
        <taxon>Metazoa</taxon>
        <taxon>Chordata</taxon>
        <taxon>Craniata</taxon>
        <taxon>Vertebrata</taxon>
        <taxon>Euteleostomi</taxon>
        <taxon>Lepidosauria</taxon>
        <taxon>Squamata</taxon>
        <taxon>Bifurcata</taxon>
        <taxon>Unidentata</taxon>
        <taxon>Episquamata</taxon>
        <taxon>Toxicofera</taxon>
        <taxon>Iguania</taxon>
        <taxon>Acrodonta</taxon>
        <taxon>Agamidae</taxon>
        <taxon>Agaminae</taxon>
        <taxon>Phrynocephalus</taxon>
    </lineage>
</organism>
<name>A0A9Q0XAN5_9SAUR</name>
<protein>
    <recommendedName>
        <fullName evidence="5">Platelet-derived growth factor (PDGF) family profile domain-containing protein</fullName>
    </recommendedName>
</protein>
<dbReference type="GO" id="GO:0005615">
    <property type="term" value="C:extracellular space"/>
    <property type="evidence" value="ECO:0007669"/>
    <property type="project" value="TreeGrafter"/>
</dbReference>
<dbReference type="SUPFAM" id="SSF57593">
    <property type="entry name" value="Heparin-binding domain from vascular endothelial growth factor"/>
    <property type="match status" value="1"/>
</dbReference>
<keyword evidence="1 3" id="KW-0339">Growth factor</keyword>
<reference evidence="6" key="1">
    <citation type="journal article" date="2023" name="DNA Res.">
        <title>Chromosome-level genome assembly of Phrynocephalus forsythii using third-generation DNA sequencing and Hi-C analysis.</title>
        <authorList>
            <person name="Qi Y."/>
            <person name="Zhao W."/>
            <person name="Zhao Y."/>
            <person name="Niu C."/>
            <person name="Cao S."/>
            <person name="Zhang Y."/>
        </authorList>
    </citation>
    <scope>NUCLEOTIDE SEQUENCE</scope>
    <source>
        <tissue evidence="6">Muscle</tissue>
    </source>
</reference>
<accession>A0A9Q0XAN5</accession>
<dbReference type="SUPFAM" id="SSF57501">
    <property type="entry name" value="Cystine-knot cytokines"/>
    <property type="match status" value="1"/>
</dbReference>
<dbReference type="PANTHER" id="PTHR12025">
    <property type="entry name" value="VASCULAR ENDOTHELIAL GROWTH FACTOR"/>
    <property type="match status" value="1"/>
</dbReference>
<feature type="signal peptide" evidence="4">
    <location>
        <begin position="1"/>
        <end position="19"/>
    </location>
</feature>
<dbReference type="GO" id="GO:0042056">
    <property type="term" value="F:chemoattractant activity"/>
    <property type="evidence" value="ECO:0007669"/>
    <property type="project" value="TreeGrafter"/>
</dbReference>
<dbReference type="GO" id="GO:0060754">
    <property type="term" value="P:positive regulation of mast cell chemotaxis"/>
    <property type="evidence" value="ECO:0007669"/>
    <property type="project" value="TreeGrafter"/>
</dbReference>
<comment type="similarity">
    <text evidence="3">Belongs to the PDGF/VEGF growth factor family.</text>
</comment>
<feature type="chain" id="PRO_5040463874" description="Platelet-derived growth factor (PDGF) family profile domain-containing protein" evidence="4">
    <location>
        <begin position="20"/>
        <end position="196"/>
    </location>
</feature>
<dbReference type="SMART" id="SM00141">
    <property type="entry name" value="PDGF"/>
    <property type="match status" value="1"/>
</dbReference>
<dbReference type="GO" id="GO:0008083">
    <property type="term" value="F:growth factor activity"/>
    <property type="evidence" value="ECO:0007669"/>
    <property type="project" value="UniProtKB-KW"/>
</dbReference>
<evidence type="ECO:0000313" key="7">
    <source>
        <dbReference type="Proteomes" id="UP001142489"/>
    </source>
</evidence>
<dbReference type="Gene3D" id="2.10.90.10">
    <property type="entry name" value="Cystine-knot cytokines"/>
    <property type="match status" value="1"/>
</dbReference>
<evidence type="ECO:0000256" key="1">
    <source>
        <dbReference type="ARBA" id="ARBA00023030"/>
    </source>
</evidence>
<dbReference type="GO" id="GO:0048010">
    <property type="term" value="P:vascular endothelial growth factor receptor signaling pathway"/>
    <property type="evidence" value="ECO:0007669"/>
    <property type="project" value="TreeGrafter"/>
</dbReference>
<dbReference type="Proteomes" id="UP001142489">
    <property type="component" value="Unassembled WGS sequence"/>
</dbReference>
<evidence type="ECO:0000256" key="3">
    <source>
        <dbReference type="RuleBase" id="RU003818"/>
    </source>
</evidence>
<evidence type="ECO:0000256" key="2">
    <source>
        <dbReference type="ARBA" id="ARBA00023157"/>
    </source>
</evidence>
<dbReference type="AlphaFoldDB" id="A0A9Q0XAN5"/>
<keyword evidence="7" id="KW-1185">Reference proteome</keyword>
<dbReference type="InterPro" id="IPR000072">
    <property type="entry name" value="PDGF/VEGF_dom"/>
</dbReference>
<dbReference type="EMBL" id="JAPFRF010000019">
    <property type="protein sequence ID" value="KAJ7307390.1"/>
    <property type="molecule type" value="Genomic_DNA"/>
</dbReference>
<evidence type="ECO:0000259" key="5">
    <source>
        <dbReference type="PROSITE" id="PS50278"/>
    </source>
</evidence>
<dbReference type="GO" id="GO:0038084">
    <property type="term" value="P:vascular endothelial growth factor signaling pathway"/>
    <property type="evidence" value="ECO:0007669"/>
    <property type="project" value="TreeGrafter"/>
</dbReference>
<dbReference type="PROSITE" id="PS50278">
    <property type="entry name" value="PDGF_2"/>
    <property type="match status" value="1"/>
</dbReference>
<keyword evidence="4" id="KW-0732">Signal</keyword>
<evidence type="ECO:0000313" key="6">
    <source>
        <dbReference type="EMBL" id="KAJ7307390.1"/>
    </source>
</evidence>
<dbReference type="GO" id="GO:0008201">
    <property type="term" value="F:heparin binding"/>
    <property type="evidence" value="ECO:0007669"/>
    <property type="project" value="InterPro"/>
</dbReference>
<dbReference type="GO" id="GO:0045766">
    <property type="term" value="P:positive regulation of angiogenesis"/>
    <property type="evidence" value="ECO:0007669"/>
    <property type="project" value="TreeGrafter"/>
</dbReference>
<evidence type="ECO:0000256" key="4">
    <source>
        <dbReference type="SAM" id="SignalP"/>
    </source>
</evidence>
<dbReference type="OrthoDB" id="6370328at2759"/>
<sequence length="196" mass="22369">MNALPLLLATAWHLQCCAATMLLRETNKTQPPEEVVRFLDVYNRSSCQPKETMVSVTAEYPSMVDRIVLPSCVALKRCVGCCADESLECVPAQTRDLVMEVMLSLFPHHHLNRLSFVEHTACVCRSKKTALRPYTIRSGCRPCLDRKKRLDPRTCRCTCRLEPEHCRARGLRFNQSSCRCVSLHHQSTKRRSKVPP</sequence>
<dbReference type="GO" id="GO:0001938">
    <property type="term" value="P:positive regulation of endothelial cell proliferation"/>
    <property type="evidence" value="ECO:0007669"/>
    <property type="project" value="TreeGrafter"/>
</dbReference>
<dbReference type="InterPro" id="IPR036841">
    <property type="entry name" value="VEGF_C_sf"/>
</dbReference>
<feature type="domain" description="Platelet-derived growth factor (PDGF) family profile" evidence="5">
    <location>
        <begin position="34"/>
        <end position="129"/>
    </location>
</feature>
<keyword evidence="2" id="KW-1015">Disulfide bond</keyword>